<evidence type="ECO:0000313" key="1">
    <source>
        <dbReference type="EMBL" id="CBK80899.1"/>
    </source>
</evidence>
<reference evidence="1 2" key="2">
    <citation type="submission" date="2010-03" db="EMBL/GenBank/DDBJ databases">
        <authorList>
            <person name="Pajon A."/>
        </authorList>
    </citation>
    <scope>NUCLEOTIDE SEQUENCE [LARGE SCALE GENOMIC DNA]</scope>
    <source>
        <strain evidence="1 2">GD/7</strain>
    </source>
</reference>
<proteinExistence type="predicted"/>
<evidence type="ECO:0000313" key="2">
    <source>
        <dbReference type="Proteomes" id="UP000008798"/>
    </source>
</evidence>
<dbReference type="HOGENOM" id="CLU_2022793_0_0_9"/>
<dbReference type="PATRIC" id="fig|717962.3.peg.2116"/>
<protein>
    <submittedName>
        <fullName evidence="1">Uncharacterized protein</fullName>
    </submittedName>
</protein>
<dbReference type="AlphaFoldDB" id="D4J978"/>
<accession>D4J978</accession>
<organism evidence="1 2">
    <name type="scientific">Coprococcus catus GD/7</name>
    <dbReference type="NCBI Taxonomy" id="717962"/>
    <lineage>
        <taxon>Bacteria</taxon>
        <taxon>Bacillati</taxon>
        <taxon>Bacillota</taxon>
        <taxon>Clostridia</taxon>
        <taxon>Lachnospirales</taxon>
        <taxon>Lachnospiraceae</taxon>
        <taxon>Coprococcus</taxon>
    </lineage>
</organism>
<dbReference type="EMBL" id="FP929038">
    <property type="protein sequence ID" value="CBK80899.1"/>
    <property type="molecule type" value="Genomic_DNA"/>
</dbReference>
<dbReference type="KEGG" id="cct:CC1_22050"/>
<dbReference type="Proteomes" id="UP000008798">
    <property type="component" value="Chromosome"/>
</dbReference>
<gene>
    <name evidence="1" type="ORF">CC1_22050</name>
</gene>
<reference evidence="1 2" key="1">
    <citation type="submission" date="2010-03" db="EMBL/GenBank/DDBJ databases">
        <title>The genome sequence of Coprococcus catus GD/7.</title>
        <authorList>
            <consortium name="metaHIT consortium -- http://www.metahit.eu/"/>
            <person name="Pajon A."/>
            <person name="Turner K."/>
            <person name="Parkhill J."/>
            <person name="Duncan S."/>
            <person name="Flint H."/>
        </authorList>
    </citation>
    <scope>NUCLEOTIDE SEQUENCE [LARGE SCALE GENOMIC DNA]</scope>
    <source>
        <strain evidence="1 2">GD/7</strain>
    </source>
</reference>
<dbReference type="RefSeq" id="WP_015514467.1">
    <property type="nucleotide sequence ID" value="NC_021009.1"/>
</dbReference>
<sequence length="127" mass="14198">MVPNNAKTINSSRLTKMVSSCLTYSDEEADAFYDEISQISAPTIRHAISALCEKILDNSRTVSFKELAAGQRIRWYNVEDNETIDAVIVRVLSIRRKNGTSVCIAKTEEGTQFLIDSTNVKDIELIP</sequence>
<name>D4J978_9FIRM</name>